<feature type="non-terminal residue" evidence="5">
    <location>
        <position position="351"/>
    </location>
</feature>
<dbReference type="PROSITE" id="PS00135">
    <property type="entry name" value="TRYPSIN_SER"/>
    <property type="match status" value="1"/>
</dbReference>
<dbReference type="SMART" id="SM00020">
    <property type="entry name" value="Tryp_SPc"/>
    <property type="match status" value="1"/>
</dbReference>
<gene>
    <name evidence="5" type="primary">SPRM_0</name>
    <name evidence="5" type="ORF">CM83_14141</name>
</gene>
<comment type="similarity">
    <text evidence="2">Belongs to the peptidase S1 family. CLIP subfamily.</text>
</comment>
<evidence type="ECO:0000256" key="1">
    <source>
        <dbReference type="ARBA" id="ARBA00023157"/>
    </source>
</evidence>
<dbReference type="AlphaFoldDB" id="A0A0A9VXA2"/>
<dbReference type="PROSITE" id="PS50240">
    <property type="entry name" value="TRYPSIN_DOM"/>
    <property type="match status" value="1"/>
</dbReference>
<keyword evidence="1" id="KW-1015">Disulfide bond</keyword>
<dbReference type="GO" id="GO:0004252">
    <property type="term" value="F:serine-type endopeptidase activity"/>
    <property type="evidence" value="ECO:0007669"/>
    <property type="project" value="InterPro"/>
</dbReference>
<dbReference type="EMBL" id="GBHO01044766">
    <property type="protein sequence ID" value="JAF98837.1"/>
    <property type="molecule type" value="Transcribed_RNA"/>
</dbReference>
<sequence>MPLFKIIIFGFAFCCWFVFIDASPRFNGSESSDRKDVVKSFSDKVEKTRIFYGEDAKTGEFPFVVAIIKDPPLGEGEQECSGVLISELHILTACHCLVRPRKGSIEIDVRPRVVRAYAVITQAGTVELNNYTLKLKRRAFALRIHPKCRRTFTRIVYDFGMIILGVPYHKVTGYIEHLQFPNYRRRDLVNEMTEEKVKCVVVGWGYDQTLESPNILKKIELQLMPAQWCADNIYEMTKHEVYGPDEFVPDCQVCAIGTGTNQTICAGDSGGPLLCGRGDGPKVLVGLVSYGPGSNSCGKDRSPAGFARVDVIQRWIRSFRRRIFSRSSRLHRPMCTATFLAALFVIKLTSP</sequence>
<feature type="signal peptide" evidence="3">
    <location>
        <begin position="1"/>
        <end position="22"/>
    </location>
</feature>
<dbReference type="InterPro" id="IPR001254">
    <property type="entry name" value="Trypsin_dom"/>
</dbReference>
<protein>
    <submittedName>
        <fullName evidence="5">Spermosin</fullName>
    </submittedName>
</protein>
<dbReference type="InterPro" id="IPR009003">
    <property type="entry name" value="Peptidase_S1_PA"/>
</dbReference>
<dbReference type="PANTHER" id="PTHR24256">
    <property type="entry name" value="TRYPTASE-RELATED"/>
    <property type="match status" value="1"/>
</dbReference>
<evidence type="ECO:0000256" key="3">
    <source>
        <dbReference type="SAM" id="SignalP"/>
    </source>
</evidence>
<organism evidence="5">
    <name type="scientific">Lygus hesperus</name>
    <name type="common">Western plant bug</name>
    <dbReference type="NCBI Taxonomy" id="30085"/>
    <lineage>
        <taxon>Eukaryota</taxon>
        <taxon>Metazoa</taxon>
        <taxon>Ecdysozoa</taxon>
        <taxon>Arthropoda</taxon>
        <taxon>Hexapoda</taxon>
        <taxon>Insecta</taxon>
        <taxon>Pterygota</taxon>
        <taxon>Neoptera</taxon>
        <taxon>Paraneoptera</taxon>
        <taxon>Hemiptera</taxon>
        <taxon>Heteroptera</taxon>
        <taxon>Panheteroptera</taxon>
        <taxon>Cimicomorpha</taxon>
        <taxon>Miridae</taxon>
        <taxon>Mirini</taxon>
        <taxon>Lygus</taxon>
    </lineage>
</organism>
<feature type="domain" description="Peptidase S1" evidence="4">
    <location>
        <begin position="50"/>
        <end position="321"/>
    </location>
</feature>
<dbReference type="Gene3D" id="2.40.10.10">
    <property type="entry name" value="Trypsin-like serine proteases"/>
    <property type="match status" value="1"/>
</dbReference>
<dbReference type="InterPro" id="IPR051487">
    <property type="entry name" value="Ser/Thr_Proteases_Immune/Dev"/>
</dbReference>
<name>A0A0A9VXA2_LYGHE</name>
<keyword evidence="3" id="KW-0732">Signal</keyword>
<feature type="chain" id="PRO_5002050226" evidence="3">
    <location>
        <begin position="23"/>
        <end position="351"/>
    </location>
</feature>
<accession>A0A0A9VXA2</accession>
<dbReference type="GO" id="GO:0006508">
    <property type="term" value="P:proteolysis"/>
    <property type="evidence" value="ECO:0007669"/>
    <property type="project" value="InterPro"/>
</dbReference>
<evidence type="ECO:0000313" key="5">
    <source>
        <dbReference type="EMBL" id="JAF98837.1"/>
    </source>
</evidence>
<reference evidence="5" key="1">
    <citation type="journal article" date="2014" name="PLoS ONE">
        <title>Transcriptome-Based Identification of ABC Transporters in the Western Tarnished Plant Bug Lygus hesperus.</title>
        <authorList>
            <person name="Hull J.J."/>
            <person name="Chaney K."/>
            <person name="Geib S.M."/>
            <person name="Fabrick J.A."/>
            <person name="Brent C.S."/>
            <person name="Walsh D."/>
            <person name="Lavine L.C."/>
        </authorList>
    </citation>
    <scope>NUCLEOTIDE SEQUENCE</scope>
</reference>
<dbReference type="InterPro" id="IPR001314">
    <property type="entry name" value="Peptidase_S1A"/>
</dbReference>
<evidence type="ECO:0000259" key="4">
    <source>
        <dbReference type="PROSITE" id="PS50240"/>
    </source>
</evidence>
<evidence type="ECO:0000256" key="2">
    <source>
        <dbReference type="ARBA" id="ARBA00024195"/>
    </source>
</evidence>
<dbReference type="InterPro" id="IPR033116">
    <property type="entry name" value="TRYPSIN_SER"/>
</dbReference>
<dbReference type="InterPro" id="IPR043504">
    <property type="entry name" value="Peptidase_S1_PA_chymotrypsin"/>
</dbReference>
<dbReference type="Pfam" id="PF00089">
    <property type="entry name" value="Trypsin"/>
    <property type="match status" value="1"/>
</dbReference>
<dbReference type="PRINTS" id="PR00722">
    <property type="entry name" value="CHYMOTRYPSIN"/>
</dbReference>
<dbReference type="SUPFAM" id="SSF50494">
    <property type="entry name" value="Trypsin-like serine proteases"/>
    <property type="match status" value="1"/>
</dbReference>
<reference evidence="5" key="2">
    <citation type="submission" date="2014-07" db="EMBL/GenBank/DDBJ databases">
        <authorList>
            <person name="Hull J."/>
        </authorList>
    </citation>
    <scope>NUCLEOTIDE SEQUENCE</scope>
</reference>
<proteinExistence type="inferred from homology"/>